<dbReference type="GO" id="GO:0050660">
    <property type="term" value="F:flavin adenine dinucleotide binding"/>
    <property type="evidence" value="ECO:0007669"/>
    <property type="project" value="InterPro"/>
</dbReference>
<dbReference type="Pfam" id="PF02771">
    <property type="entry name" value="Acyl-CoA_dh_N"/>
    <property type="match status" value="1"/>
</dbReference>
<dbReference type="GO" id="GO:0003995">
    <property type="term" value="F:acyl-CoA dehydrogenase activity"/>
    <property type="evidence" value="ECO:0007669"/>
    <property type="project" value="TreeGrafter"/>
</dbReference>
<evidence type="ECO:0000256" key="1">
    <source>
        <dbReference type="ARBA" id="ARBA00001974"/>
    </source>
</evidence>
<comment type="cofactor">
    <cofactor evidence="1">
        <name>FAD</name>
        <dbReference type="ChEBI" id="CHEBI:57692"/>
    </cofactor>
</comment>
<dbReference type="InterPro" id="IPR013786">
    <property type="entry name" value="AcylCoA_DH/ox_N"/>
</dbReference>
<dbReference type="InterPro" id="IPR009075">
    <property type="entry name" value="AcylCo_DH/oxidase_C"/>
</dbReference>
<dbReference type="CDD" id="cd00567">
    <property type="entry name" value="ACAD"/>
    <property type="match status" value="1"/>
</dbReference>
<dbReference type="PANTHER" id="PTHR43884">
    <property type="entry name" value="ACYL-COA DEHYDROGENASE"/>
    <property type="match status" value="1"/>
</dbReference>
<proteinExistence type="inferred from homology"/>
<dbReference type="Gene3D" id="1.20.140.10">
    <property type="entry name" value="Butyryl-CoA Dehydrogenase, subunit A, domain 3"/>
    <property type="match status" value="1"/>
</dbReference>
<protein>
    <submittedName>
        <fullName evidence="8">Alkylation response protein AidB-like acyl-CoA dehydrogenase</fullName>
    </submittedName>
</protein>
<keyword evidence="3" id="KW-0285">Flavoprotein</keyword>
<comment type="similarity">
    <text evidence="2">Belongs to the acyl-CoA dehydrogenase family.</text>
</comment>
<evidence type="ECO:0000256" key="5">
    <source>
        <dbReference type="ARBA" id="ARBA00023002"/>
    </source>
</evidence>
<dbReference type="Pfam" id="PF00441">
    <property type="entry name" value="Acyl-CoA_dh_1"/>
    <property type="match status" value="1"/>
</dbReference>
<dbReference type="AlphaFoldDB" id="A0A2T1A6M2"/>
<reference evidence="8 9" key="1">
    <citation type="submission" date="2018-03" db="EMBL/GenBank/DDBJ databases">
        <title>Genomic Encyclopedia of Archaeal and Bacterial Type Strains, Phase II (KMG-II): from individual species to whole genera.</title>
        <authorList>
            <person name="Goeker M."/>
        </authorList>
    </citation>
    <scope>NUCLEOTIDE SEQUENCE [LARGE SCALE GENOMIC DNA]</scope>
    <source>
        <strain evidence="8 9">DSM 100065</strain>
    </source>
</reference>
<feature type="domain" description="Acyl-CoA dehydrogenase/oxidase C-terminal" evidence="6">
    <location>
        <begin position="234"/>
        <end position="368"/>
    </location>
</feature>
<evidence type="ECO:0000313" key="9">
    <source>
        <dbReference type="Proteomes" id="UP000237752"/>
    </source>
</evidence>
<accession>A0A2T1A6M2</accession>
<sequence length="373" mass="39391">MSLAITQEQQDLTSAVRRYLANRSPLTRVREVMDHDVPHDPEIWRGLADLGVHGLAIPTEYGGSGVDASTLSHVMETIGRALLPGPWLATLGLAVPLLLASEDANAMSRYLPAIAEGQSVATVGWLTPGCGWEDIGSAVTAREVDGRWRLNGKVALVLDAPAADVILVVASSGNEISVFAVDAYTVGVSTQHVPALDCTRGLGDVTLTDTEASLVGKVGGGAELLERAREQAYVLLAAEMVGGAQACLDSAVGYALQREQFGRSIASFQAIKHKCAEIQVDIEGARSCARYAAWACGNSPAEVPYVAALAKASAADAFFHAAAENIQIHGGIGFTWEHDAHLYFKRAKADQLLFGDTSAMRLKLADQLFGPTG</sequence>
<keyword evidence="4" id="KW-0274">FAD</keyword>
<evidence type="ECO:0000259" key="6">
    <source>
        <dbReference type="Pfam" id="PF00441"/>
    </source>
</evidence>
<dbReference type="EMBL" id="PVUE01000001">
    <property type="protein sequence ID" value="PRZ44249.1"/>
    <property type="molecule type" value="Genomic_DNA"/>
</dbReference>
<evidence type="ECO:0000256" key="4">
    <source>
        <dbReference type="ARBA" id="ARBA00022827"/>
    </source>
</evidence>
<evidence type="ECO:0000256" key="3">
    <source>
        <dbReference type="ARBA" id="ARBA00022630"/>
    </source>
</evidence>
<dbReference type="OrthoDB" id="4607453at2"/>
<organism evidence="8 9">
    <name type="scientific">Antricoccus suffuscus</name>
    <dbReference type="NCBI Taxonomy" id="1629062"/>
    <lineage>
        <taxon>Bacteria</taxon>
        <taxon>Bacillati</taxon>
        <taxon>Actinomycetota</taxon>
        <taxon>Actinomycetes</taxon>
        <taxon>Geodermatophilales</taxon>
        <taxon>Antricoccaceae</taxon>
        <taxon>Antricoccus</taxon>
    </lineage>
</organism>
<dbReference type="SUPFAM" id="SSF56645">
    <property type="entry name" value="Acyl-CoA dehydrogenase NM domain-like"/>
    <property type="match status" value="1"/>
</dbReference>
<keyword evidence="9" id="KW-1185">Reference proteome</keyword>
<evidence type="ECO:0000256" key="2">
    <source>
        <dbReference type="ARBA" id="ARBA00009347"/>
    </source>
</evidence>
<evidence type="ECO:0000313" key="8">
    <source>
        <dbReference type="EMBL" id="PRZ44249.1"/>
    </source>
</evidence>
<evidence type="ECO:0000259" key="7">
    <source>
        <dbReference type="Pfam" id="PF02771"/>
    </source>
</evidence>
<dbReference type="InterPro" id="IPR009100">
    <property type="entry name" value="AcylCoA_DH/oxidase_NM_dom_sf"/>
</dbReference>
<gene>
    <name evidence="8" type="ORF">CLV47_101374</name>
</gene>
<dbReference type="Proteomes" id="UP000237752">
    <property type="component" value="Unassembled WGS sequence"/>
</dbReference>
<dbReference type="InterPro" id="IPR037069">
    <property type="entry name" value="AcylCoA_DH/ox_N_sf"/>
</dbReference>
<dbReference type="InterPro" id="IPR046373">
    <property type="entry name" value="Acyl-CoA_Oxase/DH_mid-dom_sf"/>
</dbReference>
<dbReference type="SUPFAM" id="SSF47203">
    <property type="entry name" value="Acyl-CoA dehydrogenase C-terminal domain-like"/>
    <property type="match status" value="1"/>
</dbReference>
<comment type="caution">
    <text evidence="8">The sequence shown here is derived from an EMBL/GenBank/DDBJ whole genome shotgun (WGS) entry which is preliminary data.</text>
</comment>
<name>A0A2T1A6M2_9ACTN</name>
<dbReference type="Gene3D" id="2.40.110.10">
    <property type="entry name" value="Butyryl-CoA Dehydrogenase, subunit A, domain 2"/>
    <property type="match status" value="1"/>
</dbReference>
<dbReference type="InterPro" id="IPR036250">
    <property type="entry name" value="AcylCo_DH-like_C"/>
</dbReference>
<keyword evidence="5" id="KW-0560">Oxidoreductase</keyword>
<dbReference type="Gene3D" id="1.10.540.10">
    <property type="entry name" value="Acyl-CoA dehydrogenase/oxidase, N-terminal domain"/>
    <property type="match status" value="1"/>
</dbReference>
<dbReference type="PANTHER" id="PTHR43884:SF20">
    <property type="entry name" value="ACYL-COA DEHYDROGENASE FADE28"/>
    <property type="match status" value="1"/>
</dbReference>
<dbReference type="RefSeq" id="WP_106347280.1">
    <property type="nucleotide sequence ID" value="NZ_PVUE01000001.1"/>
</dbReference>
<feature type="domain" description="Acyl-CoA dehydrogenase/oxidase N-terminal" evidence="7">
    <location>
        <begin position="6"/>
        <end position="118"/>
    </location>
</feature>